<keyword evidence="3" id="KW-1185">Reference proteome</keyword>
<evidence type="ECO:0000313" key="3">
    <source>
        <dbReference type="Proteomes" id="UP000051574"/>
    </source>
</evidence>
<evidence type="ECO:0000259" key="1">
    <source>
        <dbReference type="Pfam" id="PF12657"/>
    </source>
</evidence>
<comment type="caution">
    <text evidence="2">The sequence shown here is derived from an EMBL/GenBank/DDBJ whole genome shotgun (WGS) entry which is preliminary data.</text>
</comment>
<dbReference type="InterPro" id="IPR024761">
    <property type="entry name" value="TFIIIC_delta_N"/>
</dbReference>
<dbReference type="Proteomes" id="UP000051574">
    <property type="component" value="Unassembled WGS sequence"/>
</dbReference>
<organism evidence="2 3">
    <name type="scientific">Oryctes borbonicus</name>
    <dbReference type="NCBI Taxonomy" id="1629725"/>
    <lineage>
        <taxon>Eukaryota</taxon>
        <taxon>Metazoa</taxon>
        <taxon>Ecdysozoa</taxon>
        <taxon>Arthropoda</taxon>
        <taxon>Hexapoda</taxon>
        <taxon>Insecta</taxon>
        <taxon>Pterygota</taxon>
        <taxon>Neoptera</taxon>
        <taxon>Endopterygota</taxon>
        <taxon>Coleoptera</taxon>
        <taxon>Polyphaga</taxon>
        <taxon>Scarabaeiformia</taxon>
        <taxon>Scarabaeidae</taxon>
        <taxon>Dynastinae</taxon>
        <taxon>Oryctes</taxon>
    </lineage>
</organism>
<accession>A0A0T6B3S5</accession>
<dbReference type="Pfam" id="PF12657">
    <property type="entry name" value="TFIIIC_delta"/>
    <property type="match status" value="1"/>
</dbReference>
<dbReference type="EMBL" id="LJIG01016003">
    <property type="protein sequence ID" value="KRT81905.1"/>
    <property type="molecule type" value="Genomic_DNA"/>
</dbReference>
<dbReference type="GO" id="GO:0006384">
    <property type="term" value="P:transcription initiation at RNA polymerase III promoter"/>
    <property type="evidence" value="ECO:0007669"/>
    <property type="project" value="InterPro"/>
</dbReference>
<sequence length="553" mass="63121">MPLDLKFIEDIDLPCKVLGTYSCELSKSGCISITTCSSLYIYQIQPLRENSSPSLAIKKFSIFPPNFMLTLNVGIDINSFLNELPQQNFYEGILSTQLSPILTGGNPVEPKIIKSIWSPQIINDYDCLLATLSNTGSVQIVTKTIDNTFHEEFSSIFDVSQKYVEMCRETWQCCTEMKPLEQFNELKRRIHETFPTTFTWSDQVDDYCILIVAHACGDLSFWKVNIPKSKEFELPIVTFMNVFNTKFDTSIVDITAMKFVSVGGKALLFAGNSKGQVNCIKLSINNEQVIVNGDLLLWPQADEISVKDIKFLTYQEKGYILIVKGSDLIILMYEDTTESFDSYVFHAGNIAITALEIIEDNKLLVVSFSGATKELIIGYENSKINVKWRHLYVSINWYIHQALNFVSSVNRVLFIFLTGPCKTAETKDDKDFNKLVVFINTSKDPLQILLHNTTNNLKSHWDCLEALRCHILLDKQLPTNVQNLEKDYDNMSLYQLRLLIWFSKLSETIYEQTGNIDDMKIRKNNWCQQGLTCCNPEGAPCDRERNVGILMHI</sequence>
<name>A0A0T6B3S5_9SCAR</name>
<gene>
    <name evidence="2" type="ORF">AMK59_5678</name>
</gene>
<reference evidence="2 3" key="1">
    <citation type="submission" date="2015-09" db="EMBL/GenBank/DDBJ databases">
        <title>Draft genome of the scarab beetle Oryctes borbonicus.</title>
        <authorList>
            <person name="Meyer J.M."/>
            <person name="Markov G.V."/>
            <person name="Baskaran P."/>
            <person name="Herrmann M."/>
            <person name="Sommer R.J."/>
            <person name="Roedelsperger C."/>
        </authorList>
    </citation>
    <scope>NUCLEOTIDE SEQUENCE [LARGE SCALE GENOMIC DNA]</scope>
    <source>
        <strain evidence="2">OB123</strain>
        <tissue evidence="2">Whole animal</tissue>
    </source>
</reference>
<dbReference type="InterPro" id="IPR044230">
    <property type="entry name" value="GTF3C4"/>
</dbReference>
<feature type="domain" description="Transcription factor IIIC 90kDa subunit N-terminal" evidence="1">
    <location>
        <begin position="26"/>
        <end position="380"/>
    </location>
</feature>
<evidence type="ECO:0000313" key="2">
    <source>
        <dbReference type="EMBL" id="KRT81905.1"/>
    </source>
</evidence>
<dbReference type="AlphaFoldDB" id="A0A0T6B3S5"/>
<dbReference type="PANTHER" id="PTHR15496">
    <property type="entry name" value="GENERAL TRANSCRIPTION FACTOR 3C POLYPEPTIDE 4 FAMILY"/>
    <property type="match status" value="1"/>
</dbReference>
<dbReference type="OrthoDB" id="6021743at2759"/>
<dbReference type="GO" id="GO:0004402">
    <property type="term" value="F:histone acetyltransferase activity"/>
    <property type="evidence" value="ECO:0007669"/>
    <property type="project" value="InterPro"/>
</dbReference>
<dbReference type="PANTHER" id="PTHR15496:SF2">
    <property type="entry name" value="GENERAL TRANSCRIPTION FACTOR 3C POLYPEPTIDE 4"/>
    <property type="match status" value="1"/>
</dbReference>
<dbReference type="GO" id="GO:0000127">
    <property type="term" value="C:transcription factor TFIIIC complex"/>
    <property type="evidence" value="ECO:0007669"/>
    <property type="project" value="InterPro"/>
</dbReference>
<dbReference type="SUPFAM" id="SSF101898">
    <property type="entry name" value="NHL repeat"/>
    <property type="match status" value="1"/>
</dbReference>
<protein>
    <recommendedName>
        <fullName evidence="1">Transcription factor IIIC 90kDa subunit N-terminal domain-containing protein</fullName>
    </recommendedName>
</protein>
<proteinExistence type="predicted"/>